<name>A0AAW5L888_BACCE</name>
<evidence type="ECO:0000313" key="1">
    <source>
        <dbReference type="EMBL" id="MCQ6288318.1"/>
    </source>
</evidence>
<dbReference type="Proteomes" id="UP001204643">
    <property type="component" value="Unassembled WGS sequence"/>
</dbReference>
<dbReference type="AlphaFoldDB" id="A0AAW5L888"/>
<comment type="caution">
    <text evidence="1">The sequence shown here is derived from an EMBL/GenBank/DDBJ whole genome shotgun (WGS) entry which is preliminary data.</text>
</comment>
<gene>
    <name evidence="1" type="ORF">NPM19_27235</name>
</gene>
<proteinExistence type="predicted"/>
<dbReference type="RefSeq" id="WP_197270196.1">
    <property type="nucleotide sequence ID" value="NZ_JANHDY010000072.1"/>
</dbReference>
<protein>
    <submittedName>
        <fullName evidence="1">Uncharacterized protein</fullName>
    </submittedName>
</protein>
<organism evidence="1 2">
    <name type="scientific">Bacillus cereus</name>
    <dbReference type="NCBI Taxonomy" id="1396"/>
    <lineage>
        <taxon>Bacteria</taxon>
        <taxon>Bacillati</taxon>
        <taxon>Bacillota</taxon>
        <taxon>Bacilli</taxon>
        <taxon>Bacillales</taxon>
        <taxon>Bacillaceae</taxon>
        <taxon>Bacillus</taxon>
        <taxon>Bacillus cereus group</taxon>
    </lineage>
</organism>
<evidence type="ECO:0000313" key="2">
    <source>
        <dbReference type="Proteomes" id="UP001204643"/>
    </source>
</evidence>
<reference evidence="1" key="1">
    <citation type="submission" date="2022-07" db="EMBL/GenBank/DDBJ databases">
        <title>Identification and characterization of Bacillus thuringiensis and other Bacillus cereus group isolates from spinach by whole genome sequencing.</title>
        <authorList>
            <person name="Zao X."/>
            <person name="Zervas A."/>
            <person name="Hendriks M."/>
            <person name="Rajkovic A."/>
            <person name="Van Overbeek L."/>
            <person name="Hendriksen N.B."/>
            <person name="Uyttendaele M."/>
        </authorList>
    </citation>
    <scope>NUCLEOTIDE SEQUENCE</scope>
    <source>
        <strain evidence="1">781001F-1</strain>
    </source>
</reference>
<sequence length="52" mass="6264">MKGRTVYSVSTPRMRKRRTPNMLMVKIEPILSNQNMNELDKELEDRELRCVR</sequence>
<accession>A0AAW5L888</accession>
<dbReference type="EMBL" id="JANHEB010000066">
    <property type="protein sequence ID" value="MCQ6288318.1"/>
    <property type="molecule type" value="Genomic_DNA"/>
</dbReference>